<dbReference type="PANTHER" id="PTHR23508">
    <property type="entry name" value="CARBOXYLIC ACID TRANSPORTER PROTEIN HOMOLOG"/>
    <property type="match status" value="1"/>
</dbReference>
<dbReference type="Proteomes" id="UP000247696">
    <property type="component" value="Chromosome"/>
</dbReference>
<evidence type="ECO:0000256" key="1">
    <source>
        <dbReference type="ARBA" id="ARBA00004651"/>
    </source>
</evidence>
<reference evidence="8" key="1">
    <citation type="submission" date="2017-11" db="EMBL/GenBank/DDBJ databases">
        <title>Otitis media/interna in a cat caused by the recently described species Corynebacterium provencense.</title>
        <authorList>
            <person name="Kittl S."/>
            <person name="Brodard I."/>
            <person name="Rychener L."/>
            <person name="Jores J."/>
            <person name="Roosje P."/>
            <person name="Gobeli Brawand S."/>
        </authorList>
    </citation>
    <scope>NUCLEOTIDE SEQUENCE [LARGE SCALE GENOMIC DNA]</scope>
    <source>
        <strain evidence="8">17KM38</strain>
    </source>
</reference>
<keyword evidence="4 5" id="KW-0472">Membrane</keyword>
<feature type="transmembrane region" description="Helical" evidence="5">
    <location>
        <begin position="423"/>
        <end position="441"/>
    </location>
</feature>
<accession>A0A2Z3YQY4</accession>
<evidence type="ECO:0000256" key="3">
    <source>
        <dbReference type="ARBA" id="ARBA00022989"/>
    </source>
</evidence>
<dbReference type="GO" id="GO:0046943">
    <property type="term" value="F:carboxylic acid transmembrane transporter activity"/>
    <property type="evidence" value="ECO:0007669"/>
    <property type="project" value="TreeGrafter"/>
</dbReference>
<feature type="transmembrane region" description="Helical" evidence="5">
    <location>
        <begin position="357"/>
        <end position="379"/>
    </location>
</feature>
<dbReference type="GO" id="GO:0005886">
    <property type="term" value="C:plasma membrane"/>
    <property type="evidence" value="ECO:0007669"/>
    <property type="project" value="UniProtKB-SubCell"/>
</dbReference>
<protein>
    <submittedName>
        <fullName evidence="7">Metabolite transport protein YjhB</fullName>
    </submittedName>
</protein>
<feature type="domain" description="Major facilitator superfamily (MFS) profile" evidence="6">
    <location>
        <begin position="30"/>
        <end position="446"/>
    </location>
</feature>
<dbReference type="AlphaFoldDB" id="A0A2Z3YQY4"/>
<dbReference type="Pfam" id="PF00083">
    <property type="entry name" value="Sugar_tr"/>
    <property type="match status" value="1"/>
</dbReference>
<evidence type="ECO:0000256" key="2">
    <source>
        <dbReference type="ARBA" id="ARBA00022692"/>
    </source>
</evidence>
<feature type="transmembrane region" description="Helical" evidence="5">
    <location>
        <begin position="31"/>
        <end position="55"/>
    </location>
</feature>
<proteinExistence type="predicted"/>
<dbReference type="InterPro" id="IPR020846">
    <property type="entry name" value="MFS_dom"/>
</dbReference>
<evidence type="ECO:0000256" key="4">
    <source>
        <dbReference type="ARBA" id="ARBA00023136"/>
    </source>
</evidence>
<feature type="transmembrane region" description="Helical" evidence="5">
    <location>
        <begin position="67"/>
        <end position="88"/>
    </location>
</feature>
<dbReference type="SUPFAM" id="SSF103473">
    <property type="entry name" value="MFS general substrate transporter"/>
    <property type="match status" value="1"/>
</dbReference>
<dbReference type="PROSITE" id="PS50850">
    <property type="entry name" value="MFS"/>
    <property type="match status" value="1"/>
</dbReference>
<feature type="transmembrane region" description="Helical" evidence="5">
    <location>
        <begin position="391"/>
        <end position="417"/>
    </location>
</feature>
<evidence type="ECO:0000313" key="7">
    <source>
        <dbReference type="EMBL" id="AWT24874.1"/>
    </source>
</evidence>
<dbReference type="InterPro" id="IPR005829">
    <property type="entry name" value="Sugar_transporter_CS"/>
</dbReference>
<dbReference type="InterPro" id="IPR005828">
    <property type="entry name" value="MFS_sugar_transport-like"/>
</dbReference>
<feature type="transmembrane region" description="Helical" evidence="5">
    <location>
        <begin position="191"/>
        <end position="209"/>
    </location>
</feature>
<dbReference type="PANTHER" id="PTHR23508:SF10">
    <property type="entry name" value="CARBOXYLIC ACID TRANSPORTER PROTEIN HOMOLOG"/>
    <property type="match status" value="1"/>
</dbReference>
<keyword evidence="3 5" id="KW-1133">Transmembrane helix</keyword>
<dbReference type="EMBL" id="CP024988">
    <property type="protein sequence ID" value="AWT24874.1"/>
    <property type="molecule type" value="Genomic_DNA"/>
</dbReference>
<evidence type="ECO:0000259" key="6">
    <source>
        <dbReference type="PROSITE" id="PS50850"/>
    </source>
</evidence>
<name>A0A2Z3YQY4_9CORY</name>
<evidence type="ECO:0000313" key="8">
    <source>
        <dbReference type="Proteomes" id="UP000247696"/>
    </source>
</evidence>
<feature type="transmembrane region" description="Helical" evidence="5">
    <location>
        <begin position="159"/>
        <end position="185"/>
    </location>
</feature>
<keyword evidence="8" id="KW-1185">Reference proteome</keyword>
<dbReference type="InterPro" id="IPR036259">
    <property type="entry name" value="MFS_trans_sf"/>
</dbReference>
<organism evidence="7 8">
    <name type="scientific">Corynebacterium provencense</name>
    <dbReference type="NCBI Taxonomy" id="1737425"/>
    <lineage>
        <taxon>Bacteria</taxon>
        <taxon>Bacillati</taxon>
        <taxon>Actinomycetota</taxon>
        <taxon>Actinomycetes</taxon>
        <taxon>Mycobacteriales</taxon>
        <taxon>Corynebacteriaceae</taxon>
        <taxon>Corynebacterium</taxon>
    </lineage>
</organism>
<sequence>MSTTVTPKPEGIDLTSGEFPRIPVAEARRGATLAFFAWTLAVYDFILFGTLLPRIKESFGWSETTALLANTLVSVGVFIVVILVGMFVDRLGRRRGMMVTVGGAAVSSFLTGISTGMASLVGFRSLSGFGMAEQSVNATYLNEVLALTDSDKVRRHRGFIYSFVQTGWPIGALLAAAFIAVVNAVLGEGEWRWAFVIATVPALFVLLLRKGINETPQYRLHQYLDRLVKEGRGDEARVIADRFGLTLKSSSPFREIFSGKNRRNTIVLSLAWIANYFGISTTSVLGTTMLEGVKGVSPSYSLFIVIVSNLVAAAGYVFHGWFGDRIGRKKVVIMGWIMASVFWAAFVLGPGNLAFTLITYMGTLFFLLGPYAAILFYQAECFESHVRGTGSSFIAAMGQPGTVIASAILTGLVASGIGLGSAALWVGAGGMLVSGLLMFGAKHVETVKH</sequence>
<dbReference type="RefSeq" id="WP_066587325.1">
    <property type="nucleotide sequence ID" value="NZ_CABKVS010000002.1"/>
</dbReference>
<feature type="transmembrane region" description="Helical" evidence="5">
    <location>
        <begin position="266"/>
        <end position="288"/>
    </location>
</feature>
<dbReference type="KEGG" id="cpre:Csp1_00360"/>
<feature type="transmembrane region" description="Helical" evidence="5">
    <location>
        <begin position="331"/>
        <end position="351"/>
    </location>
</feature>
<dbReference type="STRING" id="1737425.GCA_900049755_01819"/>
<evidence type="ECO:0000256" key="5">
    <source>
        <dbReference type="SAM" id="Phobius"/>
    </source>
</evidence>
<gene>
    <name evidence="7" type="primary">yjhB</name>
    <name evidence="7" type="ORF">Csp1_00360</name>
</gene>
<feature type="transmembrane region" description="Helical" evidence="5">
    <location>
        <begin position="300"/>
        <end position="319"/>
    </location>
</feature>
<dbReference type="Gene3D" id="1.20.1250.20">
    <property type="entry name" value="MFS general substrate transporter like domains"/>
    <property type="match status" value="1"/>
</dbReference>
<dbReference type="PROSITE" id="PS00216">
    <property type="entry name" value="SUGAR_TRANSPORT_1"/>
    <property type="match status" value="1"/>
</dbReference>
<comment type="subcellular location">
    <subcellularLocation>
        <location evidence="1">Cell membrane</location>
        <topology evidence="1">Multi-pass membrane protein</topology>
    </subcellularLocation>
</comment>
<dbReference type="OrthoDB" id="9787026at2"/>
<keyword evidence="2 5" id="KW-0812">Transmembrane</keyword>